<sequence length="226" mass="26130">MMSKKVTKQTEGTLFYLFFFVQVLNLMLNSVTACQLLATGLTARDREEILHIHNKYRSAVALGKIPNQPPAQNMQMLKWDYSLEKIAQNWANNCQYKHNKNRHISDRFYVGENIAQIWSTAPLNDEPFTATIEGGWFNEYKIYKFGQAVGQSVGHYTQWVWADTNLVGCGISYYYEERTRRYTKFYVCDYGPAGNIRGEEPYVKGKPSCNIYGMKFSKKYPGLCLS</sequence>
<dbReference type="VEuPathDB" id="VectorBase:CSON006297"/>
<gene>
    <name evidence="4" type="primary">CSON006297</name>
</gene>
<evidence type="ECO:0000259" key="3">
    <source>
        <dbReference type="SMART" id="SM00198"/>
    </source>
</evidence>
<keyword evidence="2" id="KW-0964">Secreted</keyword>
<dbReference type="PRINTS" id="PR00838">
    <property type="entry name" value="V5ALLERGEN"/>
</dbReference>
<dbReference type="Gene3D" id="3.40.33.10">
    <property type="entry name" value="CAP"/>
    <property type="match status" value="1"/>
</dbReference>
<dbReference type="AlphaFoldDB" id="A0A336N4I2"/>
<dbReference type="SMART" id="SM00198">
    <property type="entry name" value="SCP"/>
    <property type="match status" value="1"/>
</dbReference>
<evidence type="ECO:0000256" key="2">
    <source>
        <dbReference type="ARBA" id="ARBA00022525"/>
    </source>
</evidence>
<dbReference type="SUPFAM" id="SSF55797">
    <property type="entry name" value="PR-1-like"/>
    <property type="match status" value="1"/>
</dbReference>
<dbReference type="OMA" id="WAEPETP"/>
<dbReference type="GO" id="GO:0005576">
    <property type="term" value="C:extracellular region"/>
    <property type="evidence" value="ECO:0007669"/>
    <property type="project" value="UniProtKB-SubCell"/>
</dbReference>
<accession>A0A336N4I2</accession>
<protein>
    <submittedName>
        <fullName evidence="4">CSON006297 protein</fullName>
    </submittedName>
</protein>
<dbReference type="PANTHER" id="PTHR10334">
    <property type="entry name" value="CYSTEINE-RICH SECRETORY PROTEIN-RELATED"/>
    <property type="match status" value="1"/>
</dbReference>
<dbReference type="Pfam" id="PF00188">
    <property type="entry name" value="CAP"/>
    <property type="match status" value="1"/>
</dbReference>
<evidence type="ECO:0000313" key="4">
    <source>
        <dbReference type="EMBL" id="SSX33338.1"/>
    </source>
</evidence>
<proteinExistence type="predicted"/>
<feature type="domain" description="SCP" evidence="3">
    <location>
        <begin position="44"/>
        <end position="198"/>
    </location>
</feature>
<dbReference type="CDD" id="cd05380">
    <property type="entry name" value="CAP_euk"/>
    <property type="match status" value="1"/>
</dbReference>
<organism evidence="4">
    <name type="scientific">Culicoides sonorensis</name>
    <name type="common">Biting midge</name>
    <dbReference type="NCBI Taxonomy" id="179676"/>
    <lineage>
        <taxon>Eukaryota</taxon>
        <taxon>Metazoa</taxon>
        <taxon>Ecdysozoa</taxon>
        <taxon>Arthropoda</taxon>
        <taxon>Hexapoda</taxon>
        <taxon>Insecta</taxon>
        <taxon>Pterygota</taxon>
        <taxon>Neoptera</taxon>
        <taxon>Endopterygota</taxon>
        <taxon>Diptera</taxon>
        <taxon>Nematocera</taxon>
        <taxon>Chironomoidea</taxon>
        <taxon>Ceratopogonidae</taxon>
        <taxon>Ceratopogoninae</taxon>
        <taxon>Culicoides</taxon>
        <taxon>Monoculicoides</taxon>
    </lineage>
</organism>
<dbReference type="PROSITE" id="PS51257">
    <property type="entry name" value="PROKAR_LIPOPROTEIN"/>
    <property type="match status" value="1"/>
</dbReference>
<name>A0A336N4I2_CULSO</name>
<evidence type="ECO:0000256" key="1">
    <source>
        <dbReference type="ARBA" id="ARBA00004613"/>
    </source>
</evidence>
<dbReference type="EMBL" id="UFQT01002378">
    <property type="protein sequence ID" value="SSX33338.1"/>
    <property type="molecule type" value="Genomic_DNA"/>
</dbReference>
<dbReference type="InterPro" id="IPR001283">
    <property type="entry name" value="CRISP-related"/>
</dbReference>
<comment type="subcellular location">
    <subcellularLocation>
        <location evidence="1">Secreted</location>
    </subcellularLocation>
</comment>
<reference evidence="4" key="1">
    <citation type="submission" date="2018-07" db="EMBL/GenBank/DDBJ databases">
        <authorList>
            <person name="Quirk P.G."/>
            <person name="Krulwich T.A."/>
        </authorList>
    </citation>
    <scope>NUCLEOTIDE SEQUENCE</scope>
</reference>
<dbReference type="InterPro" id="IPR002413">
    <property type="entry name" value="V5_allergen-like"/>
</dbReference>
<dbReference type="PRINTS" id="PR00837">
    <property type="entry name" value="V5TPXLIKE"/>
</dbReference>
<dbReference type="InterPro" id="IPR014044">
    <property type="entry name" value="CAP_dom"/>
</dbReference>
<dbReference type="InterPro" id="IPR035940">
    <property type="entry name" value="CAP_sf"/>
</dbReference>